<name>A0A9P4MAX7_9PEZI</name>
<keyword evidence="4" id="KW-1185">Reference proteome</keyword>
<feature type="compositionally biased region" description="Low complexity" evidence="1">
    <location>
        <begin position="154"/>
        <end position="182"/>
    </location>
</feature>
<feature type="compositionally biased region" description="Acidic residues" evidence="1">
    <location>
        <begin position="241"/>
        <end position="250"/>
    </location>
</feature>
<feature type="compositionally biased region" description="Basic and acidic residues" evidence="1">
    <location>
        <begin position="306"/>
        <end position="331"/>
    </location>
</feature>
<dbReference type="EMBL" id="ML978124">
    <property type="protein sequence ID" value="KAF2100812.1"/>
    <property type="molecule type" value="Genomic_DNA"/>
</dbReference>
<dbReference type="AlphaFoldDB" id="A0A9P4MAX7"/>
<feature type="compositionally biased region" description="Low complexity" evidence="1">
    <location>
        <begin position="107"/>
        <end position="125"/>
    </location>
</feature>
<dbReference type="SUPFAM" id="SSF68906">
    <property type="entry name" value="SAP domain"/>
    <property type="match status" value="1"/>
</dbReference>
<comment type="caution">
    <text evidence="3">The sequence shown here is derived from an EMBL/GenBank/DDBJ whole genome shotgun (WGS) entry which is preliminary data.</text>
</comment>
<protein>
    <recommendedName>
        <fullName evidence="2">SAP domain-containing protein</fullName>
    </recommendedName>
</protein>
<dbReference type="OrthoDB" id="5348404at2759"/>
<dbReference type="Pfam" id="PF02037">
    <property type="entry name" value="SAP"/>
    <property type="match status" value="1"/>
</dbReference>
<reference evidence="3" key="1">
    <citation type="journal article" date="2020" name="Stud. Mycol.">
        <title>101 Dothideomycetes genomes: a test case for predicting lifestyles and emergence of pathogens.</title>
        <authorList>
            <person name="Haridas S."/>
            <person name="Albert R."/>
            <person name="Binder M."/>
            <person name="Bloem J."/>
            <person name="Labutti K."/>
            <person name="Salamov A."/>
            <person name="Andreopoulos B."/>
            <person name="Baker S."/>
            <person name="Barry K."/>
            <person name="Bills G."/>
            <person name="Bluhm B."/>
            <person name="Cannon C."/>
            <person name="Castanera R."/>
            <person name="Culley D."/>
            <person name="Daum C."/>
            <person name="Ezra D."/>
            <person name="Gonzalez J."/>
            <person name="Henrissat B."/>
            <person name="Kuo A."/>
            <person name="Liang C."/>
            <person name="Lipzen A."/>
            <person name="Lutzoni F."/>
            <person name="Magnuson J."/>
            <person name="Mondo S."/>
            <person name="Nolan M."/>
            <person name="Ohm R."/>
            <person name="Pangilinan J."/>
            <person name="Park H.-J."/>
            <person name="Ramirez L."/>
            <person name="Alfaro M."/>
            <person name="Sun H."/>
            <person name="Tritt A."/>
            <person name="Yoshinaga Y."/>
            <person name="Zwiers L.-H."/>
            <person name="Turgeon B."/>
            <person name="Goodwin S."/>
            <person name="Spatafora J."/>
            <person name="Crous P."/>
            <person name="Grigoriev I."/>
        </authorList>
    </citation>
    <scope>NUCLEOTIDE SEQUENCE</scope>
    <source>
        <strain evidence="3">CBS 133067</strain>
    </source>
</reference>
<feature type="region of interest" description="Disordered" evidence="1">
    <location>
        <begin position="491"/>
        <end position="544"/>
    </location>
</feature>
<feature type="compositionally biased region" description="Basic and acidic residues" evidence="1">
    <location>
        <begin position="507"/>
        <end position="533"/>
    </location>
</feature>
<evidence type="ECO:0000313" key="4">
    <source>
        <dbReference type="Proteomes" id="UP000799772"/>
    </source>
</evidence>
<organism evidence="3 4">
    <name type="scientific">Rhizodiscina lignyota</name>
    <dbReference type="NCBI Taxonomy" id="1504668"/>
    <lineage>
        <taxon>Eukaryota</taxon>
        <taxon>Fungi</taxon>
        <taxon>Dikarya</taxon>
        <taxon>Ascomycota</taxon>
        <taxon>Pezizomycotina</taxon>
        <taxon>Dothideomycetes</taxon>
        <taxon>Pleosporomycetidae</taxon>
        <taxon>Aulographales</taxon>
        <taxon>Rhizodiscinaceae</taxon>
        <taxon>Rhizodiscina</taxon>
    </lineage>
</organism>
<dbReference type="Pfam" id="PF16294">
    <property type="entry name" value="RSB_motif"/>
    <property type="match status" value="1"/>
</dbReference>
<feature type="compositionally biased region" description="Polar residues" evidence="1">
    <location>
        <begin position="144"/>
        <end position="153"/>
    </location>
</feature>
<feature type="region of interest" description="Disordered" evidence="1">
    <location>
        <begin position="39"/>
        <end position="362"/>
    </location>
</feature>
<accession>A0A9P4MAX7</accession>
<dbReference type="Gene3D" id="1.10.720.30">
    <property type="entry name" value="SAP domain"/>
    <property type="match status" value="1"/>
</dbReference>
<dbReference type="PANTHER" id="PTHR47031">
    <property type="entry name" value="SAP DNA-BINDING DOMAIN-CONTAINING PROTEIN"/>
    <property type="match status" value="1"/>
</dbReference>
<proteinExistence type="predicted"/>
<dbReference type="InterPro" id="IPR003034">
    <property type="entry name" value="SAP_dom"/>
</dbReference>
<dbReference type="InterPro" id="IPR036361">
    <property type="entry name" value="SAP_dom_sf"/>
</dbReference>
<feature type="compositionally biased region" description="Polar residues" evidence="1">
    <location>
        <begin position="83"/>
        <end position="93"/>
    </location>
</feature>
<dbReference type="InterPro" id="IPR032552">
    <property type="entry name" value="RSB_motif"/>
</dbReference>
<dbReference type="PANTHER" id="PTHR47031:SF3">
    <property type="entry name" value="SAP DOMAIN-CONTAINING PROTEIN"/>
    <property type="match status" value="1"/>
</dbReference>
<sequence>MTDYNKLTVANLRALLKERGIPSTGLTRKQQIIERLQEEDREKLASSETPDAPPAGEEVAESQQTLQDEAPAGESSKARTVYYTHSNVEQGASESKDKDTEQPGAVDTQATTQPADEAPAAPTADSSMTLPAEDASQHAAAPSTGPSVTATPVPTSESQPPTTAPAPEQAMPDAPPASSAPSTEPVQPEELVEDSKKRKRRSATPPVDESEVVNKKLRQDDDDGTVHLKEDSDMREIAEDKAEDDVERAEEEVKQADEPPTAEGDVMMAEEPATGEEAKQAEDAGTAEDEVMEDHKASQDTPGQDTKSEEKRDDVAQHEKRRLSKDEEKDRRFRKIFQTAPPAPTQEEPESAETDDRPVEPAVHPATSAVYIRNFMRPLQDKALQAHLITIATGPSSQPDESILQTFYLDQIKTHAFATFTSLSAAARVRSAMHNQKWPNERDRLELWADFVPEGKVAEWIEMERDGTKSGIKRWEVVYEDGRDGGVEALHRESVSAGTSGPSRQGRGTDRGEFNDMPERPDTISRRTTEAEISRPVGRPKPKEAGKGFVALDKLFKSTTAKPKLYFLPVADKIVDKRLDEFDRLTSRDWRGGRGIGPDEKLRKYTFEDEDVLVDNGAQFVPPGVRERDNRAVGGYGGPRGGFGGYGRRGGYGGFRGR</sequence>
<dbReference type="InterPro" id="IPR034257">
    <property type="entry name" value="Acinus_RRM"/>
</dbReference>
<evidence type="ECO:0000313" key="3">
    <source>
        <dbReference type="EMBL" id="KAF2100812.1"/>
    </source>
</evidence>
<dbReference type="Proteomes" id="UP000799772">
    <property type="component" value="Unassembled WGS sequence"/>
</dbReference>
<feature type="compositionally biased region" description="Basic and acidic residues" evidence="1">
    <location>
        <begin position="212"/>
        <end position="240"/>
    </location>
</feature>
<evidence type="ECO:0000256" key="1">
    <source>
        <dbReference type="SAM" id="MobiDB-lite"/>
    </source>
</evidence>
<evidence type="ECO:0000259" key="2">
    <source>
        <dbReference type="SMART" id="SM00513"/>
    </source>
</evidence>
<gene>
    <name evidence="3" type="ORF">NA57DRAFT_54885</name>
</gene>
<feature type="region of interest" description="Disordered" evidence="1">
    <location>
        <begin position="620"/>
        <end position="640"/>
    </location>
</feature>
<feature type="domain" description="SAP" evidence="2">
    <location>
        <begin position="4"/>
        <end position="40"/>
    </location>
</feature>
<dbReference type="CDD" id="cd12432">
    <property type="entry name" value="RRM_ACINU"/>
    <property type="match status" value="1"/>
</dbReference>
<dbReference type="SMART" id="SM00513">
    <property type="entry name" value="SAP"/>
    <property type="match status" value="1"/>
</dbReference>